<reference evidence="1 2" key="1">
    <citation type="journal article" date="2015" name="Sci. Rep.">
        <title>Genome of the facultative scuticociliatosis pathogen Pseudocohnilembus persalinus provides insight into its virulence through horizontal gene transfer.</title>
        <authorList>
            <person name="Xiong J."/>
            <person name="Wang G."/>
            <person name="Cheng J."/>
            <person name="Tian M."/>
            <person name="Pan X."/>
            <person name="Warren A."/>
            <person name="Jiang C."/>
            <person name="Yuan D."/>
            <person name="Miao W."/>
        </authorList>
    </citation>
    <scope>NUCLEOTIDE SEQUENCE [LARGE SCALE GENOMIC DNA]</scope>
    <source>
        <strain evidence="1">36N120E</strain>
    </source>
</reference>
<dbReference type="OMA" id="TIREHVI"/>
<accession>A0A0V0QKS3</accession>
<name>A0A0V0QKS3_PSEPJ</name>
<protein>
    <submittedName>
        <fullName evidence="1">Uncharacterized protein</fullName>
    </submittedName>
</protein>
<dbReference type="OrthoDB" id="307537at2759"/>
<evidence type="ECO:0000313" key="1">
    <source>
        <dbReference type="EMBL" id="KRX02806.1"/>
    </source>
</evidence>
<proteinExistence type="predicted"/>
<sequence length="402" mass="46860">MSPEDYLYNQRECSQMTKPRLITLQPLDGCNHGGDTTSDEVQVIGVPTGKTVEKFDDYTTFSSQLEQTHPDLIFAQVNPAPFIARQRFLAHKCALQEVEDYSIHGVQNIDPLKIDSWEECVVNRVVLDMLNNNKVHTDFHYADGLATYSYPYIQEKETQLANYEKFIDTIREHVIYNKFSDYNMINQVLHTSLMGKQNVMLGEMPDQLLRLILGNSVEIEEMRDLFKFVVKKNQELKQPLSIKEATLQFLPHIFQMPKDLYITALLKESFQAATQINAYVGIHHLTPIQRYWQGPPNGINFSEATRIPERIRGEGDEILIEKQAIMDVMLESRVWGEKYITNPFPYLEEDITKITKVDFKTMKGCFFQNYKKYNAFKEQMYASLPNYRPKEQPEKLKISQRQ</sequence>
<dbReference type="Proteomes" id="UP000054937">
    <property type="component" value="Unassembled WGS sequence"/>
</dbReference>
<dbReference type="InParanoid" id="A0A0V0QKS3"/>
<dbReference type="EMBL" id="LDAU01000151">
    <property type="protein sequence ID" value="KRX02806.1"/>
    <property type="molecule type" value="Genomic_DNA"/>
</dbReference>
<dbReference type="AlphaFoldDB" id="A0A0V0QKS3"/>
<gene>
    <name evidence="1" type="ORF">PPERSA_04009</name>
</gene>
<evidence type="ECO:0000313" key="2">
    <source>
        <dbReference type="Proteomes" id="UP000054937"/>
    </source>
</evidence>
<comment type="caution">
    <text evidence="1">The sequence shown here is derived from an EMBL/GenBank/DDBJ whole genome shotgun (WGS) entry which is preliminary data.</text>
</comment>
<keyword evidence="2" id="KW-1185">Reference proteome</keyword>
<organism evidence="1 2">
    <name type="scientific">Pseudocohnilembus persalinus</name>
    <name type="common">Ciliate</name>
    <dbReference type="NCBI Taxonomy" id="266149"/>
    <lineage>
        <taxon>Eukaryota</taxon>
        <taxon>Sar</taxon>
        <taxon>Alveolata</taxon>
        <taxon>Ciliophora</taxon>
        <taxon>Intramacronucleata</taxon>
        <taxon>Oligohymenophorea</taxon>
        <taxon>Scuticociliatia</taxon>
        <taxon>Philasterida</taxon>
        <taxon>Pseudocohnilembidae</taxon>
        <taxon>Pseudocohnilembus</taxon>
    </lineage>
</organism>